<name>A0A9N9WPW2_9DIPT</name>
<reference evidence="11" key="2">
    <citation type="submission" date="2022-10" db="EMBL/GenBank/DDBJ databases">
        <authorList>
            <consortium name="ENA_rothamsted_submissions"/>
            <consortium name="culmorum"/>
            <person name="King R."/>
        </authorList>
    </citation>
    <scope>NUCLEOTIDE SEQUENCE</scope>
</reference>
<feature type="transmembrane region" description="Helical" evidence="9">
    <location>
        <begin position="6"/>
        <end position="29"/>
    </location>
</feature>
<dbReference type="Gene3D" id="1.10.287.70">
    <property type="match status" value="2"/>
</dbReference>
<feature type="transmembrane region" description="Helical" evidence="9">
    <location>
        <begin position="415"/>
        <end position="434"/>
    </location>
</feature>
<feature type="transmembrane region" description="Helical" evidence="9">
    <location>
        <begin position="355"/>
        <end position="375"/>
    </location>
</feature>
<keyword evidence="8" id="KW-0325">Glycoprotein</keyword>
<feature type="domain" description="Ionotropic glutamate receptor C-terminal" evidence="10">
    <location>
        <begin position="964"/>
        <end position="1111"/>
    </location>
</feature>
<evidence type="ECO:0000259" key="10">
    <source>
        <dbReference type="Pfam" id="PF00060"/>
    </source>
</evidence>
<protein>
    <recommendedName>
        <fullName evidence="10">Ionotropic glutamate receptor C-terminal domain-containing protein</fullName>
    </recommendedName>
</protein>
<evidence type="ECO:0000256" key="3">
    <source>
        <dbReference type="ARBA" id="ARBA00022475"/>
    </source>
</evidence>
<reference evidence="11" key="1">
    <citation type="submission" date="2022-01" db="EMBL/GenBank/DDBJ databases">
        <authorList>
            <person name="King R."/>
        </authorList>
    </citation>
    <scope>NUCLEOTIDE SEQUENCE</scope>
</reference>
<keyword evidence="5 9" id="KW-1133">Transmembrane helix</keyword>
<evidence type="ECO:0000256" key="9">
    <source>
        <dbReference type="SAM" id="Phobius"/>
    </source>
</evidence>
<feature type="transmembrane region" description="Helical" evidence="9">
    <location>
        <begin position="1170"/>
        <end position="1190"/>
    </location>
</feature>
<dbReference type="Proteomes" id="UP001153620">
    <property type="component" value="Chromosome 1"/>
</dbReference>
<evidence type="ECO:0000256" key="1">
    <source>
        <dbReference type="ARBA" id="ARBA00004651"/>
    </source>
</evidence>
<dbReference type="PANTHER" id="PTHR42643">
    <property type="entry name" value="IONOTROPIC RECEPTOR 20A-RELATED"/>
    <property type="match status" value="1"/>
</dbReference>
<comment type="subcellular location">
    <subcellularLocation>
        <location evidence="1">Cell membrane</location>
        <topology evidence="1">Multi-pass membrane protein</topology>
    </subcellularLocation>
</comment>
<keyword evidence="6 9" id="KW-0472">Membrane</keyword>
<evidence type="ECO:0000256" key="8">
    <source>
        <dbReference type="ARBA" id="ARBA00023180"/>
    </source>
</evidence>
<evidence type="ECO:0000256" key="5">
    <source>
        <dbReference type="ARBA" id="ARBA00022989"/>
    </source>
</evidence>
<feature type="transmembrane region" description="Helical" evidence="9">
    <location>
        <begin position="535"/>
        <end position="555"/>
    </location>
</feature>
<dbReference type="EMBL" id="OU895877">
    <property type="protein sequence ID" value="CAG9801202.1"/>
    <property type="molecule type" value="Genomic_DNA"/>
</dbReference>
<feature type="domain" description="Ionotropic glutamate receptor C-terminal" evidence="10">
    <location>
        <begin position="356"/>
        <end position="503"/>
    </location>
</feature>
<sequence length="1390" mass="164030">MKVFQFKIPWIIFLVLLQLQFNLCMYYLVEEQDISLISKVLHDIADEFLIKENNDFSIINFDVWTPFLSEVSKHFMSKFNEKHAYFLKSKKAVKSIHIGSAFIFLEILEQFYLLEYLNILRRYLNNPIKIFVFVPHLSFYKLQTLPIKEFNDKIPTLDALIYQYTYFITNDKYLVGLSTVEWFSTDGCDSPNVNMINFFNKRTMEWNSKLENHEKFLQYHGCELVMLLPVLFNDRFLIHASGFGWFNKNQTKLQVYGITPVIFEIAADRHNFTSNYQLGYLNWGWLRSVDPENVQTILINGTEKRPHIYFEISPMQQTKKDIIFSKVLSNLKIEVFVTPAEKYSPYEKFFLPFDLPTWVFVLITFIATFLIIIIINNLSKSTQSIVYGHKVDTPFWNVISIFFGISQTKLPNKNFSRLILIIFIYFCLIFRTCFQSKFFEFLTSEPRRAPPKTISDLIERDYKLYSMAINKEVSDSKYRTEKWPKVYDMMPADYLNALLTQYENSSIKMALTVDEFYLNYLDLKMKKRTHNWNKLKNVIYTSHDVFMFLGFTFYFRMFDKIINDLIPTGIMNHLIENFYTRKLKFFPTEENPKILSLDDLAFGFNIWLCACLISVFEFLFEIIINFVKIRFNKRIQISSFDDKSENISYTLLKPELIQKFKAKKYLNKNGINGEISVIEELPPKMIEILKSIQKIPNREKIYISRIHGSAFIFVEFLDTFYNLEYGYKTRRLSNQAIKYFVFIRFMYFDELAQMRIPDYRLPISRFDSSLYQNAYFITDEDYSIILSTVEWFSPHGCDRPHVYIINTFNKTTMKWDKKLENHEKYLQYHGCELVMLLPTQLEDDSITHVSGYSILRNNITRFDIYGITPEIFKIAAKKHNFTVGYQPASMPRAWLGYNRDENVHIIRINGTDKDPHVYFEISSLHALQKDLVMSNVVTNLNVYIFVTPADKYTPYEKFFLPFDLQTWIFLFITFMSTFLSIIIINNLSKSTQSLVYGQKVYTPFWNVISIFFGISQTKLPNKNFSRFILMLFIYFCLIFRTCFQSKFFEFMTSEPRHPPPKTIDDLIEKNYSVYSLNASIGVFENLNLLEKLPCVYIAPPNIYGNAYLYQSQNSEAKLALVVDQFLINYYDKHLKNVTRWNKLKDFVIYRSVDTFIFLGHAFYFRMFDKIINNLIPTGIMNYLVLNYFTIESKYVQINEDPNVLSLDDLAFGFNISLGFYLISIISFIAEITLAFVKKKTMSLKNIKVHPIIKGDDDEVFIDEISTYEIMNGINLELVEKFRVQKSKQFDISNDLIVAKGNEDIELIDLEKHIAALVLKPIKSCAAIYLINRGAEYEVCIDRITTYEIMKGINPELIEKFRVRVPAQAEVSNDLVTTQIIEDIELIDLEN</sequence>
<evidence type="ECO:0000313" key="12">
    <source>
        <dbReference type="Proteomes" id="UP001153620"/>
    </source>
</evidence>
<keyword evidence="7" id="KW-0675">Receptor</keyword>
<dbReference type="PANTHER" id="PTHR42643:SF30">
    <property type="entry name" value="IONOTROPIC RECEPTOR 40A-RELATED"/>
    <property type="match status" value="1"/>
</dbReference>
<accession>A0A9N9WPW2</accession>
<proteinExistence type="inferred from homology"/>
<feature type="transmembrane region" description="Helical" evidence="9">
    <location>
        <begin position="1210"/>
        <end position="1236"/>
    </location>
</feature>
<evidence type="ECO:0000256" key="7">
    <source>
        <dbReference type="ARBA" id="ARBA00023170"/>
    </source>
</evidence>
<keyword evidence="12" id="KW-1185">Reference proteome</keyword>
<evidence type="ECO:0000256" key="4">
    <source>
        <dbReference type="ARBA" id="ARBA00022692"/>
    </source>
</evidence>
<dbReference type="GO" id="GO:0050906">
    <property type="term" value="P:detection of stimulus involved in sensory perception"/>
    <property type="evidence" value="ECO:0007669"/>
    <property type="project" value="UniProtKB-ARBA"/>
</dbReference>
<keyword evidence="3" id="KW-1003">Cell membrane</keyword>
<feature type="transmembrane region" description="Helical" evidence="9">
    <location>
        <begin position="1000"/>
        <end position="1018"/>
    </location>
</feature>
<evidence type="ECO:0000256" key="2">
    <source>
        <dbReference type="ARBA" id="ARBA00008685"/>
    </source>
</evidence>
<evidence type="ECO:0000313" key="11">
    <source>
        <dbReference type="EMBL" id="CAG9801202.1"/>
    </source>
</evidence>
<evidence type="ECO:0000256" key="6">
    <source>
        <dbReference type="ARBA" id="ARBA00023136"/>
    </source>
</evidence>
<dbReference type="GO" id="GO:0005886">
    <property type="term" value="C:plasma membrane"/>
    <property type="evidence" value="ECO:0007669"/>
    <property type="project" value="UniProtKB-SubCell"/>
</dbReference>
<feature type="transmembrane region" description="Helical" evidence="9">
    <location>
        <begin position="604"/>
        <end position="627"/>
    </location>
</feature>
<dbReference type="Pfam" id="PF00060">
    <property type="entry name" value="Lig_chan"/>
    <property type="match status" value="2"/>
</dbReference>
<keyword evidence="4 9" id="KW-0812">Transmembrane</keyword>
<dbReference type="InterPro" id="IPR052192">
    <property type="entry name" value="Insect_Ionotropic_Sensory_Rcpt"/>
</dbReference>
<comment type="similarity">
    <text evidence="2">Belongs to the glutamate-gated ion channel (TC 1.A.10.1) family.</text>
</comment>
<feature type="transmembrane region" description="Helical" evidence="9">
    <location>
        <begin position="1024"/>
        <end position="1043"/>
    </location>
</feature>
<organism evidence="11 12">
    <name type="scientific">Chironomus riparius</name>
    <dbReference type="NCBI Taxonomy" id="315576"/>
    <lineage>
        <taxon>Eukaryota</taxon>
        <taxon>Metazoa</taxon>
        <taxon>Ecdysozoa</taxon>
        <taxon>Arthropoda</taxon>
        <taxon>Hexapoda</taxon>
        <taxon>Insecta</taxon>
        <taxon>Pterygota</taxon>
        <taxon>Neoptera</taxon>
        <taxon>Endopterygota</taxon>
        <taxon>Diptera</taxon>
        <taxon>Nematocera</taxon>
        <taxon>Chironomoidea</taxon>
        <taxon>Chironomidae</taxon>
        <taxon>Chironominae</taxon>
        <taxon>Chironomus</taxon>
    </lineage>
</organism>
<feature type="transmembrane region" description="Helical" evidence="9">
    <location>
        <begin position="967"/>
        <end position="988"/>
    </location>
</feature>
<dbReference type="GO" id="GO:0015276">
    <property type="term" value="F:ligand-gated monoatomic ion channel activity"/>
    <property type="evidence" value="ECO:0007669"/>
    <property type="project" value="InterPro"/>
</dbReference>
<gene>
    <name evidence="11" type="ORF">CHIRRI_LOCUS4136</name>
</gene>
<dbReference type="OrthoDB" id="8050636at2759"/>
<dbReference type="InterPro" id="IPR001320">
    <property type="entry name" value="Iontro_rcpt_C"/>
</dbReference>